<dbReference type="EMBL" id="LCAG01000001">
    <property type="protein sequence ID" value="KKR88011.1"/>
    <property type="molecule type" value="Genomic_DNA"/>
</dbReference>
<name>A0A0G0UKG4_9BACT</name>
<gene>
    <name evidence="1" type="ORF">UU34_C0001G0008</name>
</gene>
<accession>A0A0G0UKG4</accession>
<evidence type="ECO:0000313" key="1">
    <source>
        <dbReference type="EMBL" id="KKR88011.1"/>
    </source>
</evidence>
<sequence length="223" mass="25128">MTLQKFQKVSKASIIFLALAFFGVVSFSIGKVTAGNNVSEVKGLSDSTASSQRLENPVPSSDFQTPLISSSEIKSCTNTQLGFELSYDSKWFTTHNTEDQKCMFFAPYSFVVPQFIDNNFVPINLEIVPAQDWLSTIQFYENPNDFYNVISSQNIEMNGKLVKKIESKSTGEGTTPRGYFVMHLLVFDGENPIRLSYTQLDEKEDVEEAKATLVEMVKNLNYF</sequence>
<reference evidence="1 2" key="1">
    <citation type="journal article" date="2015" name="Nature">
        <title>rRNA introns, odd ribosomes, and small enigmatic genomes across a large radiation of phyla.</title>
        <authorList>
            <person name="Brown C.T."/>
            <person name="Hug L.A."/>
            <person name="Thomas B.C."/>
            <person name="Sharon I."/>
            <person name="Castelle C.J."/>
            <person name="Singh A."/>
            <person name="Wilkins M.J."/>
            <person name="Williams K.H."/>
            <person name="Banfield J.F."/>
        </authorList>
    </citation>
    <scope>NUCLEOTIDE SEQUENCE [LARGE SCALE GENOMIC DNA]</scope>
</reference>
<dbReference type="Proteomes" id="UP000034854">
    <property type="component" value="Unassembled WGS sequence"/>
</dbReference>
<protein>
    <submittedName>
        <fullName evidence="1">Uncharacterized protein</fullName>
    </submittedName>
</protein>
<proteinExistence type="predicted"/>
<evidence type="ECO:0000313" key="2">
    <source>
        <dbReference type="Proteomes" id="UP000034854"/>
    </source>
</evidence>
<dbReference type="AlphaFoldDB" id="A0A0G0UKG4"/>
<comment type="caution">
    <text evidence="1">The sequence shown here is derived from an EMBL/GenBank/DDBJ whole genome shotgun (WGS) entry which is preliminary data.</text>
</comment>
<organism evidence="1 2">
    <name type="scientific">Candidatus Curtissbacteria bacterium GW2011_GWA1_41_11</name>
    <dbReference type="NCBI Taxonomy" id="1618409"/>
    <lineage>
        <taxon>Bacteria</taxon>
        <taxon>Candidatus Curtissiibacteriota</taxon>
    </lineage>
</organism>